<dbReference type="Proteomes" id="UP001234787">
    <property type="component" value="Unassembled WGS sequence"/>
</dbReference>
<gene>
    <name evidence="7" type="ORF">SUGI_1495740</name>
</gene>
<feature type="non-terminal residue" evidence="7">
    <location>
        <position position="1"/>
    </location>
</feature>
<dbReference type="PANTHER" id="PTHR28234">
    <property type="entry name" value="NUCLEAR CONTROL OF ATPASE PROTEIN 2"/>
    <property type="match status" value="1"/>
</dbReference>
<keyword evidence="3 6" id="KW-1133">Transmembrane helix</keyword>
<name>A0AAD3NSL7_CRYJA</name>
<keyword evidence="8" id="KW-1185">Reference proteome</keyword>
<dbReference type="GO" id="GO:0005741">
    <property type="term" value="C:mitochondrial outer membrane"/>
    <property type="evidence" value="ECO:0007669"/>
    <property type="project" value="TreeGrafter"/>
</dbReference>
<keyword evidence="4" id="KW-0496">Mitochondrion</keyword>
<comment type="caution">
    <text evidence="7">The sequence shown here is derived from an EMBL/GenBank/DDBJ whole genome shotgun (WGS) entry which is preliminary data.</text>
</comment>
<dbReference type="InterPro" id="IPR013946">
    <property type="entry name" value="NCA2-like"/>
</dbReference>
<sequence>LLSIRDELFETFRKRHRGVMELEEVQLTANSFHRMLVAFTEQATGEKLPEGASDQEMMEIMMARYEKDLMHPLQNLLGGELARALLIQVQKLKLDIETAMLELNQILRANEINFAILAALPAFFITIILAALLQIWLVK</sequence>
<evidence type="ECO:0000256" key="2">
    <source>
        <dbReference type="ARBA" id="ARBA00022692"/>
    </source>
</evidence>
<organism evidence="7 8">
    <name type="scientific">Cryptomeria japonica</name>
    <name type="common">Japanese cedar</name>
    <name type="synonym">Cupressus japonica</name>
    <dbReference type="NCBI Taxonomy" id="3369"/>
    <lineage>
        <taxon>Eukaryota</taxon>
        <taxon>Viridiplantae</taxon>
        <taxon>Streptophyta</taxon>
        <taxon>Embryophyta</taxon>
        <taxon>Tracheophyta</taxon>
        <taxon>Spermatophyta</taxon>
        <taxon>Pinopsida</taxon>
        <taxon>Pinidae</taxon>
        <taxon>Conifers II</taxon>
        <taxon>Cupressales</taxon>
        <taxon>Cupressaceae</taxon>
        <taxon>Cryptomeria</taxon>
    </lineage>
</organism>
<evidence type="ECO:0000313" key="7">
    <source>
        <dbReference type="EMBL" id="GLJ59164.1"/>
    </source>
</evidence>
<comment type="subcellular location">
    <subcellularLocation>
        <location evidence="1">Mitochondrion membrane</location>
        <topology evidence="1">Multi-pass membrane protein</topology>
    </subcellularLocation>
</comment>
<reference evidence="7" key="1">
    <citation type="submission" date="2022-12" db="EMBL/GenBank/DDBJ databases">
        <title>Chromosome-Level Genome Assembly of Japanese Cedar (Cryptomeriajaponica D. Don).</title>
        <authorList>
            <person name="Fujino T."/>
            <person name="Yamaguchi K."/>
            <person name="Yokoyama T."/>
            <person name="Hamanaka T."/>
            <person name="Harazono Y."/>
            <person name="Kamada H."/>
            <person name="Kobayashi W."/>
            <person name="Ujino-Ihara T."/>
            <person name="Uchiyama K."/>
            <person name="Matsumoto A."/>
            <person name="Izuno A."/>
            <person name="Tsumura Y."/>
            <person name="Toyoda A."/>
            <person name="Shigenobu S."/>
            <person name="Moriguchi Y."/>
            <person name="Ueno S."/>
            <person name="Kasahara M."/>
        </authorList>
    </citation>
    <scope>NUCLEOTIDE SEQUENCE</scope>
</reference>
<evidence type="ECO:0000313" key="8">
    <source>
        <dbReference type="Proteomes" id="UP001234787"/>
    </source>
</evidence>
<keyword evidence="2 6" id="KW-0812">Transmembrane</keyword>
<evidence type="ECO:0000256" key="3">
    <source>
        <dbReference type="ARBA" id="ARBA00022989"/>
    </source>
</evidence>
<keyword evidence="5 6" id="KW-0472">Membrane</keyword>
<dbReference type="AlphaFoldDB" id="A0AAD3NSL7"/>
<dbReference type="EMBL" id="BSEH01000730">
    <property type="protein sequence ID" value="GLJ59164.1"/>
    <property type="molecule type" value="Genomic_DNA"/>
</dbReference>
<feature type="transmembrane region" description="Helical" evidence="6">
    <location>
        <begin position="114"/>
        <end position="137"/>
    </location>
</feature>
<proteinExistence type="predicted"/>
<evidence type="ECO:0000256" key="1">
    <source>
        <dbReference type="ARBA" id="ARBA00004225"/>
    </source>
</evidence>
<feature type="non-terminal residue" evidence="7">
    <location>
        <position position="139"/>
    </location>
</feature>
<evidence type="ECO:0000256" key="4">
    <source>
        <dbReference type="ARBA" id="ARBA00023128"/>
    </source>
</evidence>
<evidence type="ECO:0000256" key="5">
    <source>
        <dbReference type="ARBA" id="ARBA00023136"/>
    </source>
</evidence>
<evidence type="ECO:0000256" key="6">
    <source>
        <dbReference type="SAM" id="Phobius"/>
    </source>
</evidence>
<accession>A0AAD3NSL7</accession>
<protein>
    <submittedName>
        <fullName evidence="7">Uncharacterized protein</fullName>
    </submittedName>
</protein>
<dbReference type="Pfam" id="PF08637">
    <property type="entry name" value="NCA2"/>
    <property type="match status" value="1"/>
</dbReference>
<dbReference type="PANTHER" id="PTHR28234:SF1">
    <property type="entry name" value="NUCLEAR CONTROL OF ATPASE PROTEIN 2"/>
    <property type="match status" value="1"/>
</dbReference>